<name>A0A0F9FC90_9ZZZZ</name>
<comment type="caution">
    <text evidence="1">The sequence shown here is derived from an EMBL/GenBank/DDBJ whole genome shotgun (WGS) entry which is preliminary data.</text>
</comment>
<protein>
    <submittedName>
        <fullName evidence="1">Uncharacterized protein</fullName>
    </submittedName>
</protein>
<dbReference type="EMBL" id="LAZR01033207">
    <property type="protein sequence ID" value="KKL48747.1"/>
    <property type="molecule type" value="Genomic_DNA"/>
</dbReference>
<gene>
    <name evidence="1" type="ORF">LCGC14_2322380</name>
</gene>
<sequence>MSFSIVELPLADLDVDTLTGGTEVNILIGECHDSWIETLFDPQEGEFFIRVPEAMTWAHLLAALKCFPSISQARKNGWDKEIPEGWSEIIIGKARKLYVYVLKGNQDVQSCLRESC</sequence>
<reference evidence="1" key="1">
    <citation type="journal article" date="2015" name="Nature">
        <title>Complex archaea that bridge the gap between prokaryotes and eukaryotes.</title>
        <authorList>
            <person name="Spang A."/>
            <person name="Saw J.H."/>
            <person name="Jorgensen S.L."/>
            <person name="Zaremba-Niedzwiedzka K."/>
            <person name="Martijn J."/>
            <person name="Lind A.E."/>
            <person name="van Eijk R."/>
            <person name="Schleper C."/>
            <person name="Guy L."/>
            <person name="Ettema T.J."/>
        </authorList>
    </citation>
    <scope>NUCLEOTIDE SEQUENCE</scope>
</reference>
<accession>A0A0F9FC90</accession>
<proteinExistence type="predicted"/>
<dbReference type="AlphaFoldDB" id="A0A0F9FC90"/>
<organism evidence="1">
    <name type="scientific">marine sediment metagenome</name>
    <dbReference type="NCBI Taxonomy" id="412755"/>
    <lineage>
        <taxon>unclassified sequences</taxon>
        <taxon>metagenomes</taxon>
        <taxon>ecological metagenomes</taxon>
    </lineage>
</organism>
<evidence type="ECO:0000313" key="1">
    <source>
        <dbReference type="EMBL" id="KKL48747.1"/>
    </source>
</evidence>